<sequence>MATPTTGRSPDPPEESPLASKRASADLPSAAKSRSGLGLLARRVHFLAGLAVAPFLVVMCLTGLANACTPQIVDALYGPQLFADSVTGAPRPASGQVAAAMAAHPDGTVKEVIPPADRDRTTRIVLSVPGLPDLDTFSGEDLTVYVNPYTNHVQGELVTVKDRPPAQVWLRNLHGNLGLGSPGRLYSEFATSWLPVIVLFGFVLWVVQRRSRGERGGPAGSRRSSSRQARLRSLHGRLGVFLGVGLVALAITGFSQSDYVGDRVDQLLETLSSAEPHLEAGKVAVPQGAEQITVEQVLATAGATGLRGELTMTPPGGQGEVWKVAETGTGWPVRHDSIAVDPYTAEVTERVAFDDYPLPAKLDFLGVQAHGGTLFGIANQIVVSLLAVGALVLIAVAYRMWWVRRPRAALWPPAPPPVWRSLSRTESLAVVLINGILVWAIPILVLQPDFVIGAGGGGAWRWVRPTVDHGWLCGLPKIA</sequence>
<dbReference type="RefSeq" id="WP_184777511.1">
    <property type="nucleotide sequence ID" value="NZ_JACHMG010000001.1"/>
</dbReference>
<feature type="transmembrane region" description="Helical" evidence="2">
    <location>
        <begin position="428"/>
        <end position="446"/>
    </location>
</feature>
<feature type="transmembrane region" description="Helical" evidence="2">
    <location>
        <begin position="189"/>
        <end position="207"/>
    </location>
</feature>
<dbReference type="PANTHER" id="PTHR34219">
    <property type="entry name" value="IRON-REGULATED INNER MEMBRANE PROTEIN-RELATED"/>
    <property type="match status" value="1"/>
</dbReference>
<dbReference type="Proteomes" id="UP000581769">
    <property type="component" value="Unassembled WGS sequence"/>
</dbReference>
<dbReference type="InterPro" id="IPR005625">
    <property type="entry name" value="PepSY-ass_TM"/>
</dbReference>
<keyword evidence="2" id="KW-1133">Transmembrane helix</keyword>
<dbReference type="Pfam" id="PF03929">
    <property type="entry name" value="PepSY_TM"/>
    <property type="match status" value="1"/>
</dbReference>
<evidence type="ECO:0000256" key="2">
    <source>
        <dbReference type="SAM" id="Phobius"/>
    </source>
</evidence>
<organism evidence="3 4">
    <name type="scientific">Amycolatopsis jiangsuensis</name>
    <dbReference type="NCBI Taxonomy" id="1181879"/>
    <lineage>
        <taxon>Bacteria</taxon>
        <taxon>Bacillati</taxon>
        <taxon>Actinomycetota</taxon>
        <taxon>Actinomycetes</taxon>
        <taxon>Pseudonocardiales</taxon>
        <taxon>Pseudonocardiaceae</taxon>
        <taxon>Amycolatopsis</taxon>
    </lineage>
</organism>
<proteinExistence type="predicted"/>
<comment type="caution">
    <text evidence="3">The sequence shown here is derived from an EMBL/GenBank/DDBJ whole genome shotgun (WGS) entry which is preliminary data.</text>
</comment>
<gene>
    <name evidence="3" type="ORF">BJY18_000653</name>
</gene>
<accession>A0A840IPR6</accession>
<reference evidence="3 4" key="1">
    <citation type="submission" date="2020-08" db="EMBL/GenBank/DDBJ databases">
        <title>Sequencing the genomes of 1000 actinobacteria strains.</title>
        <authorList>
            <person name="Klenk H.-P."/>
        </authorList>
    </citation>
    <scope>NUCLEOTIDE SEQUENCE [LARGE SCALE GENOMIC DNA]</scope>
    <source>
        <strain evidence="3 4">DSM 45859</strain>
    </source>
</reference>
<feature type="region of interest" description="Disordered" evidence="1">
    <location>
        <begin position="1"/>
        <end position="29"/>
    </location>
</feature>
<keyword evidence="2" id="KW-0472">Membrane</keyword>
<evidence type="ECO:0000313" key="3">
    <source>
        <dbReference type="EMBL" id="MBB4683168.1"/>
    </source>
</evidence>
<dbReference type="PANTHER" id="PTHR34219:SF1">
    <property type="entry name" value="PEPSY DOMAIN-CONTAINING PROTEIN"/>
    <property type="match status" value="1"/>
</dbReference>
<evidence type="ECO:0000256" key="1">
    <source>
        <dbReference type="SAM" id="MobiDB-lite"/>
    </source>
</evidence>
<evidence type="ECO:0000313" key="4">
    <source>
        <dbReference type="Proteomes" id="UP000581769"/>
    </source>
</evidence>
<keyword evidence="4" id="KW-1185">Reference proteome</keyword>
<name>A0A840IPR6_9PSEU</name>
<feature type="transmembrane region" description="Helical" evidence="2">
    <location>
        <begin position="44"/>
        <end position="65"/>
    </location>
</feature>
<protein>
    <submittedName>
        <fullName evidence="3">Putative iron-regulated membrane protein</fullName>
    </submittedName>
</protein>
<feature type="transmembrane region" description="Helical" evidence="2">
    <location>
        <begin position="234"/>
        <end position="254"/>
    </location>
</feature>
<keyword evidence="2" id="KW-0812">Transmembrane</keyword>
<dbReference type="AlphaFoldDB" id="A0A840IPR6"/>
<feature type="transmembrane region" description="Helical" evidence="2">
    <location>
        <begin position="377"/>
        <end position="398"/>
    </location>
</feature>
<dbReference type="EMBL" id="JACHMG010000001">
    <property type="protein sequence ID" value="MBB4683168.1"/>
    <property type="molecule type" value="Genomic_DNA"/>
</dbReference>